<evidence type="ECO:0000313" key="4">
    <source>
        <dbReference type="Proteomes" id="UP000676310"/>
    </source>
</evidence>
<dbReference type="InterPro" id="IPR040976">
    <property type="entry name" value="Pkinase_fungal"/>
</dbReference>
<dbReference type="EMBL" id="CAJRGZ010000008">
    <property type="protein sequence ID" value="CAG5137301.1"/>
    <property type="molecule type" value="Genomic_DNA"/>
</dbReference>
<accession>A0A8J2HT84</accession>
<evidence type="ECO:0000256" key="1">
    <source>
        <dbReference type="SAM" id="MobiDB-lite"/>
    </source>
</evidence>
<dbReference type="PANTHER" id="PTHR38248">
    <property type="entry name" value="FUNK1 6"/>
    <property type="match status" value="1"/>
</dbReference>
<reference evidence="3" key="1">
    <citation type="submission" date="2021-05" db="EMBL/GenBank/DDBJ databases">
        <authorList>
            <person name="Stam R."/>
        </authorList>
    </citation>
    <scope>NUCLEOTIDE SEQUENCE</scope>
    <source>
        <strain evidence="3">CS162</strain>
    </source>
</reference>
<dbReference type="AlphaFoldDB" id="A0A8J2HT84"/>
<sequence length="714" mass="80071">MSTQSLSQIIQSKPIGEGLDGFRNTFRSICEDFGVSNSSQALDQVGYEGMVSSDNFDDGRIRPLLDAIINNQPDEVVWDRVYEAVTESTPPPRPSSSFQQTPLSINTGSFANSAEHRKHVDDVLKEELGHLYVGVPGFFDAFFEDVPGLRTAAQAVLDKCKEGDSPLYRMESGWQGWPEGAKEKDVLSWFAPLIDQLLDIGDEHLSTPRSPRRPLAQPHRFLQGSTADRKLDIGFVDDPDAGADSKCRWSQILIPGELKSNPSADKASKAWLDLGRYAREVLAAQDNRRFVLGFTLCGPFMRLWEFDRLGGIASEQFDINEDGLQFVSAMLGFLWMNEAQLGFDPTIVTVGDKRYIEIERENGKECLVVDKMIKRVPCIAGCATTCWKDYQEEDPGTPLVVKDSWQYPEREEEGELLRAATEKGVKNVARYFHHETVRVGGQDDDIRANVRKGLDITKATNYKPEKSMPPPSTTGRRASRRDGSSSAAGRKRSSSCTDASLPPSKRTCSSSPTKLAIVNRVHRRVIVRDYGKAIYKASSLVSLLATIENGIDGHESLRELVKILQRDISLSNLLVNEDAENPSWPGFLIDLDLAVDERREMPSGARGKTGTRAFMAIGVLLEENHSFMHDLESFFWVLFWVCVHYDGPAKDVGATEFEKWNYLATEELAELKLGLVSTERHFLNRITKAFTPYYRPLIPHVNRLRRAVFPMDKP</sequence>
<name>A0A8J2HT84_9PLEO</name>
<dbReference type="Proteomes" id="UP000676310">
    <property type="component" value="Unassembled WGS sequence"/>
</dbReference>
<dbReference type="PANTHER" id="PTHR38248:SF2">
    <property type="entry name" value="FUNK1 11"/>
    <property type="match status" value="1"/>
</dbReference>
<dbReference type="Gene3D" id="1.10.510.10">
    <property type="entry name" value="Transferase(Phosphotransferase) domain 1"/>
    <property type="match status" value="1"/>
</dbReference>
<organism evidence="3 4">
    <name type="scientific">Alternaria atra</name>
    <dbReference type="NCBI Taxonomy" id="119953"/>
    <lineage>
        <taxon>Eukaryota</taxon>
        <taxon>Fungi</taxon>
        <taxon>Dikarya</taxon>
        <taxon>Ascomycota</taxon>
        <taxon>Pezizomycotina</taxon>
        <taxon>Dothideomycetes</taxon>
        <taxon>Pleosporomycetidae</taxon>
        <taxon>Pleosporales</taxon>
        <taxon>Pleosporineae</taxon>
        <taxon>Pleosporaceae</taxon>
        <taxon>Alternaria</taxon>
        <taxon>Alternaria sect. Ulocladioides</taxon>
    </lineage>
</organism>
<dbReference type="GeneID" id="67018839"/>
<feature type="region of interest" description="Disordered" evidence="1">
    <location>
        <begin position="455"/>
        <end position="511"/>
    </location>
</feature>
<dbReference type="Pfam" id="PF17667">
    <property type="entry name" value="Pkinase_fungal"/>
    <property type="match status" value="1"/>
</dbReference>
<keyword evidence="4" id="KW-1185">Reference proteome</keyword>
<proteinExistence type="predicted"/>
<comment type="caution">
    <text evidence="3">The sequence shown here is derived from an EMBL/GenBank/DDBJ whole genome shotgun (WGS) entry which is preliminary data.</text>
</comment>
<dbReference type="InterPro" id="IPR011009">
    <property type="entry name" value="Kinase-like_dom_sf"/>
</dbReference>
<dbReference type="SUPFAM" id="SSF56112">
    <property type="entry name" value="Protein kinase-like (PK-like)"/>
    <property type="match status" value="1"/>
</dbReference>
<gene>
    <name evidence="3" type="ORF">ALTATR162_LOCUS69</name>
</gene>
<feature type="domain" description="Fungal-type protein kinase" evidence="2">
    <location>
        <begin position="231"/>
        <end position="642"/>
    </location>
</feature>
<dbReference type="RefSeq" id="XP_043163597.1">
    <property type="nucleotide sequence ID" value="XM_043307662.1"/>
</dbReference>
<evidence type="ECO:0000259" key="2">
    <source>
        <dbReference type="Pfam" id="PF17667"/>
    </source>
</evidence>
<protein>
    <recommendedName>
        <fullName evidence="2">Fungal-type protein kinase domain-containing protein</fullName>
    </recommendedName>
</protein>
<dbReference type="OrthoDB" id="5584477at2759"/>
<evidence type="ECO:0000313" key="3">
    <source>
        <dbReference type="EMBL" id="CAG5137301.1"/>
    </source>
</evidence>